<evidence type="ECO:0000313" key="4">
    <source>
        <dbReference type="Proteomes" id="UP000264002"/>
    </source>
</evidence>
<proteinExistence type="predicted"/>
<protein>
    <submittedName>
        <fullName evidence="3">Uncharacterized protein</fullName>
    </submittedName>
</protein>
<evidence type="ECO:0000256" key="1">
    <source>
        <dbReference type="SAM" id="Phobius"/>
    </source>
</evidence>
<sequence length="113" mass="12562">MRRAITILMLLLLLFPLQLSADQLKGYEPYEEEEFPLWSYKIRRAETLFFGSMVITLPVTALLYRFAVESQLISTPSSDLQGFLMQGSIAAGLSLGISLADYIIGEVGNANGR</sequence>
<dbReference type="Proteomes" id="UP000264002">
    <property type="component" value="Unassembled WGS sequence"/>
</dbReference>
<feature type="transmembrane region" description="Helical" evidence="1">
    <location>
        <begin position="80"/>
        <end position="104"/>
    </location>
</feature>
<keyword evidence="1" id="KW-1133">Transmembrane helix</keyword>
<evidence type="ECO:0000313" key="3">
    <source>
        <dbReference type="EMBL" id="RFU94535.1"/>
    </source>
</evidence>
<keyword evidence="1" id="KW-0812">Transmembrane</keyword>
<accession>A0A372MFI2</accession>
<reference evidence="4" key="1">
    <citation type="submission" date="2018-08" db="EMBL/GenBank/DDBJ databases">
        <authorList>
            <person name="Grouzdev D.S."/>
            <person name="Krutkina M.S."/>
        </authorList>
    </citation>
    <scope>NUCLEOTIDE SEQUENCE [LARGE SCALE GENOMIC DNA]</scope>
    <source>
        <strain evidence="4">4-11</strain>
    </source>
</reference>
<reference evidence="3 4" key="2">
    <citation type="submission" date="2018-09" db="EMBL/GenBank/DDBJ databases">
        <title>Genome of Sphaerochaeta halotolerans strain 4-11.</title>
        <authorList>
            <person name="Nazina T.N."/>
            <person name="Sokolova D.S."/>
        </authorList>
    </citation>
    <scope>NUCLEOTIDE SEQUENCE [LARGE SCALE GENOMIC DNA]</scope>
    <source>
        <strain evidence="3 4">4-11</strain>
    </source>
</reference>
<organism evidence="3 4">
    <name type="scientific">Sphaerochaeta halotolerans</name>
    <dbReference type="NCBI Taxonomy" id="2293840"/>
    <lineage>
        <taxon>Bacteria</taxon>
        <taxon>Pseudomonadati</taxon>
        <taxon>Spirochaetota</taxon>
        <taxon>Spirochaetia</taxon>
        <taxon>Spirochaetales</taxon>
        <taxon>Sphaerochaetaceae</taxon>
        <taxon>Sphaerochaeta</taxon>
    </lineage>
</organism>
<name>A0A372MFI2_9SPIR</name>
<feature type="signal peptide" evidence="2">
    <location>
        <begin position="1"/>
        <end position="21"/>
    </location>
</feature>
<dbReference type="AlphaFoldDB" id="A0A372MFI2"/>
<keyword evidence="4" id="KW-1185">Reference proteome</keyword>
<evidence type="ECO:0000256" key="2">
    <source>
        <dbReference type="SAM" id="SignalP"/>
    </source>
</evidence>
<keyword evidence="2" id="KW-0732">Signal</keyword>
<comment type="caution">
    <text evidence="3">The sequence shown here is derived from an EMBL/GenBank/DDBJ whole genome shotgun (WGS) entry which is preliminary data.</text>
</comment>
<feature type="chain" id="PRO_5016901791" evidence="2">
    <location>
        <begin position="22"/>
        <end position="113"/>
    </location>
</feature>
<keyword evidence="1" id="KW-0472">Membrane</keyword>
<feature type="transmembrane region" description="Helical" evidence="1">
    <location>
        <begin position="45"/>
        <end position="68"/>
    </location>
</feature>
<dbReference type="RefSeq" id="WP_117330569.1">
    <property type="nucleotide sequence ID" value="NZ_QUWK01000008.1"/>
</dbReference>
<dbReference type="OrthoDB" id="362894at2"/>
<gene>
    <name evidence="3" type="ORF">DYP60_08440</name>
</gene>
<dbReference type="EMBL" id="QUWK01000008">
    <property type="protein sequence ID" value="RFU94535.1"/>
    <property type="molecule type" value="Genomic_DNA"/>
</dbReference>